<accession>A0ABR2TBQ5</accession>
<keyword evidence="2" id="KW-1185">Reference proteome</keyword>
<protein>
    <recommendedName>
        <fullName evidence="3">Gag/pol protein</fullName>
    </recommendedName>
</protein>
<proteinExistence type="predicted"/>
<name>A0ABR2TBQ5_9ROSI</name>
<dbReference type="Proteomes" id="UP001396334">
    <property type="component" value="Unassembled WGS sequence"/>
</dbReference>
<evidence type="ECO:0008006" key="3">
    <source>
        <dbReference type="Google" id="ProtNLM"/>
    </source>
</evidence>
<dbReference type="EMBL" id="JBBPBN010000006">
    <property type="protein sequence ID" value="KAK9034776.1"/>
    <property type="molecule type" value="Genomic_DNA"/>
</dbReference>
<dbReference type="PANTHER" id="PTHR11439">
    <property type="entry name" value="GAG-POL-RELATED RETROTRANSPOSON"/>
    <property type="match status" value="1"/>
</dbReference>
<organism evidence="1 2">
    <name type="scientific">Hibiscus sabdariffa</name>
    <name type="common">roselle</name>
    <dbReference type="NCBI Taxonomy" id="183260"/>
    <lineage>
        <taxon>Eukaryota</taxon>
        <taxon>Viridiplantae</taxon>
        <taxon>Streptophyta</taxon>
        <taxon>Embryophyta</taxon>
        <taxon>Tracheophyta</taxon>
        <taxon>Spermatophyta</taxon>
        <taxon>Magnoliopsida</taxon>
        <taxon>eudicotyledons</taxon>
        <taxon>Gunneridae</taxon>
        <taxon>Pentapetalae</taxon>
        <taxon>rosids</taxon>
        <taxon>malvids</taxon>
        <taxon>Malvales</taxon>
        <taxon>Malvaceae</taxon>
        <taxon>Malvoideae</taxon>
        <taxon>Hibiscus</taxon>
    </lineage>
</organism>
<comment type="caution">
    <text evidence="1">The sequence shown here is derived from an EMBL/GenBank/DDBJ whole genome shotgun (WGS) entry which is preliminary data.</text>
</comment>
<sequence length="107" mass="11925">MSQIPYASAIGSIMYAMICTRPDVSYSLSMTSRYQANPGEGHWTTVKNILKYLRRTKDVFLVYGGEEELGIKGYTDASFQTDKDDSRSQSGFVFCLNGGVVSWKSSK</sequence>
<gene>
    <name evidence="1" type="ORF">V6N11_076833</name>
</gene>
<reference evidence="1 2" key="1">
    <citation type="journal article" date="2024" name="G3 (Bethesda)">
        <title>Genome assembly of Hibiscus sabdariffa L. provides insights into metabolisms of medicinal natural products.</title>
        <authorList>
            <person name="Kim T."/>
        </authorList>
    </citation>
    <scope>NUCLEOTIDE SEQUENCE [LARGE SCALE GENOMIC DNA]</scope>
    <source>
        <strain evidence="1">TK-2024</strain>
        <tissue evidence="1">Old leaves</tissue>
    </source>
</reference>
<dbReference type="PANTHER" id="PTHR11439:SF496">
    <property type="entry name" value="RNA-DIRECTED DNA POLYMERASE"/>
    <property type="match status" value="1"/>
</dbReference>
<evidence type="ECO:0000313" key="1">
    <source>
        <dbReference type="EMBL" id="KAK9034776.1"/>
    </source>
</evidence>
<evidence type="ECO:0000313" key="2">
    <source>
        <dbReference type="Proteomes" id="UP001396334"/>
    </source>
</evidence>